<dbReference type="OrthoDB" id="9803748at2"/>
<dbReference type="InterPro" id="IPR006157">
    <property type="entry name" value="FolB_dom"/>
</dbReference>
<dbReference type="UniPathway" id="UPA00077">
    <property type="reaction ID" value="UER00154"/>
</dbReference>
<dbReference type="EC" id="4.1.2.25" evidence="6"/>
<evidence type="ECO:0000313" key="13">
    <source>
        <dbReference type="Proteomes" id="UP001387110"/>
    </source>
</evidence>
<comment type="similarity">
    <text evidence="3 6">Belongs to the DHNA family.</text>
</comment>
<evidence type="ECO:0000313" key="9">
    <source>
        <dbReference type="EMBL" id="KTR28072.1"/>
    </source>
</evidence>
<organism evidence="8 11">
    <name type="scientific">Exiguobacterium indicum</name>
    <dbReference type="NCBI Taxonomy" id="296995"/>
    <lineage>
        <taxon>Bacteria</taxon>
        <taxon>Bacillati</taxon>
        <taxon>Bacillota</taxon>
        <taxon>Bacilli</taxon>
        <taxon>Bacillales</taxon>
        <taxon>Bacillales Family XII. Incertae Sedis</taxon>
        <taxon>Exiguobacterium</taxon>
    </lineage>
</organism>
<dbReference type="Proteomes" id="UP000072605">
    <property type="component" value="Unassembled WGS sequence"/>
</dbReference>
<dbReference type="EMBL" id="LNQL01000009">
    <property type="protein sequence ID" value="KSU47471.1"/>
    <property type="molecule type" value="Genomic_DNA"/>
</dbReference>
<dbReference type="PANTHER" id="PTHR42844:SF1">
    <property type="entry name" value="DIHYDRONEOPTERIN ALDOLASE 1-RELATED"/>
    <property type="match status" value="1"/>
</dbReference>
<dbReference type="Pfam" id="PF02152">
    <property type="entry name" value="FolB"/>
    <property type="match status" value="1"/>
</dbReference>
<dbReference type="GO" id="GO:0005737">
    <property type="term" value="C:cytoplasm"/>
    <property type="evidence" value="ECO:0007669"/>
    <property type="project" value="TreeGrafter"/>
</dbReference>
<dbReference type="InterPro" id="IPR043133">
    <property type="entry name" value="GTP-CH-I_C/QueF"/>
</dbReference>
<dbReference type="SMART" id="SM00905">
    <property type="entry name" value="FolB"/>
    <property type="match status" value="1"/>
</dbReference>
<evidence type="ECO:0000256" key="5">
    <source>
        <dbReference type="ARBA" id="ARBA00023239"/>
    </source>
</evidence>
<dbReference type="Gene3D" id="3.30.1130.10">
    <property type="match status" value="1"/>
</dbReference>
<dbReference type="EMBL" id="LDQV01000010">
    <property type="protein sequence ID" value="KTR28072.1"/>
    <property type="molecule type" value="Genomic_DNA"/>
</dbReference>
<evidence type="ECO:0000313" key="10">
    <source>
        <dbReference type="EMBL" id="MEI4464018.1"/>
    </source>
</evidence>
<protein>
    <recommendedName>
        <fullName evidence="6">7,8-dihydroneopterin aldolase</fullName>
        <ecNumber evidence="6">4.1.2.25</ecNumber>
    </recommendedName>
</protein>
<evidence type="ECO:0000256" key="3">
    <source>
        <dbReference type="ARBA" id="ARBA00005708"/>
    </source>
</evidence>
<dbReference type="GO" id="GO:0046656">
    <property type="term" value="P:folic acid biosynthetic process"/>
    <property type="evidence" value="ECO:0007669"/>
    <property type="project" value="UniProtKB-UniRule"/>
</dbReference>
<proteinExistence type="inferred from homology"/>
<dbReference type="GO" id="GO:0004150">
    <property type="term" value="F:dihydroneopterin aldolase activity"/>
    <property type="evidence" value="ECO:0007669"/>
    <property type="project" value="UniProtKB-UniRule"/>
</dbReference>
<dbReference type="AlphaFoldDB" id="A0A0V8GBD0"/>
<comment type="caution">
    <text evidence="8">The sequence shown here is derived from an EMBL/GenBank/DDBJ whole genome shotgun (WGS) entry which is preliminary data.</text>
</comment>
<dbReference type="RefSeq" id="WP_023466572.1">
    <property type="nucleotide sequence ID" value="NZ_FMYN01000009.1"/>
</dbReference>
<evidence type="ECO:0000256" key="2">
    <source>
        <dbReference type="ARBA" id="ARBA00005013"/>
    </source>
</evidence>
<keyword evidence="5 6" id="KW-0456">Lyase</keyword>
<dbReference type="EMBL" id="JBAWKY010000009">
    <property type="protein sequence ID" value="MEI4464018.1"/>
    <property type="molecule type" value="Genomic_DNA"/>
</dbReference>
<keyword evidence="13" id="KW-1185">Reference proteome</keyword>
<dbReference type="FunFam" id="3.30.1130.10:FF:000003">
    <property type="entry name" value="7,8-dihydroneopterin aldolase"/>
    <property type="match status" value="1"/>
</dbReference>
<reference evidence="8 11" key="1">
    <citation type="journal article" date="2015" name="Int. J. Syst. Evol. Microbiol.">
        <title>Exiguobacterium enclense sp. nov., isolated from sediment.</title>
        <authorList>
            <person name="Dastager S.G."/>
            <person name="Mawlankar R."/>
            <person name="Sonalkar V.V."/>
            <person name="Thorat M.N."/>
            <person name="Mual P."/>
            <person name="Verma A."/>
            <person name="Krishnamurthi S."/>
            <person name="Tang S.K."/>
            <person name="Li W.J."/>
        </authorList>
    </citation>
    <scope>NUCLEOTIDE SEQUENCE [LARGE SCALE GENOMIC DNA]</scope>
    <source>
        <strain evidence="8 11">NIO-1109</strain>
    </source>
</reference>
<evidence type="ECO:0000313" key="8">
    <source>
        <dbReference type="EMBL" id="KSU47471.1"/>
    </source>
</evidence>
<keyword evidence="4 6" id="KW-0289">Folate biosynthesis</keyword>
<evidence type="ECO:0000256" key="4">
    <source>
        <dbReference type="ARBA" id="ARBA00022909"/>
    </source>
</evidence>
<evidence type="ECO:0000259" key="7">
    <source>
        <dbReference type="SMART" id="SM00905"/>
    </source>
</evidence>
<dbReference type="InterPro" id="IPR006156">
    <property type="entry name" value="Dihydroneopterin_aldolase"/>
</dbReference>
<comment type="function">
    <text evidence="6">Catalyzes the conversion of 7,8-dihydroneopterin to 6-hydroxymethyl-7,8-dihydropterin.</text>
</comment>
<comment type="pathway">
    <text evidence="2 6">Cofactor biosynthesis; tetrahydrofolate biosynthesis; 2-amino-4-hydroxy-6-hydroxymethyl-7,8-dihydropteridine diphosphate from 7,8-dihydroneopterin triphosphate: step 3/4.</text>
</comment>
<dbReference type="NCBIfam" id="TIGR00525">
    <property type="entry name" value="folB"/>
    <property type="match status" value="1"/>
</dbReference>
<sequence length="123" mass="13816">MDRIHVTGMRFYGYHGVFAEETKLGQRFNVDLSIGLALAEAGRTDDLTKSVNYAELYEATKRVVEGEPLQLVEALADRIAKAVFALDERIQEASIKVIKPDPPIAGHYEHVAVEINRLREDYA</sequence>
<evidence type="ECO:0000256" key="6">
    <source>
        <dbReference type="RuleBase" id="RU362079"/>
    </source>
</evidence>
<dbReference type="NCBIfam" id="TIGR00526">
    <property type="entry name" value="folB_dom"/>
    <property type="match status" value="1"/>
</dbReference>
<dbReference type="CDD" id="cd00534">
    <property type="entry name" value="DHNA_DHNTPE"/>
    <property type="match status" value="1"/>
</dbReference>
<evidence type="ECO:0000313" key="12">
    <source>
        <dbReference type="Proteomes" id="UP000072605"/>
    </source>
</evidence>
<gene>
    <name evidence="10" type="primary">folB</name>
    <name evidence="8" type="ORF">AS033_16360</name>
    <name evidence="9" type="ORF">RSA11_02800</name>
    <name evidence="10" type="ORF">SZL87_16440</name>
</gene>
<evidence type="ECO:0000313" key="11">
    <source>
        <dbReference type="Proteomes" id="UP000053797"/>
    </source>
</evidence>
<reference evidence="10 13" key="3">
    <citation type="submission" date="2023-12" db="EMBL/GenBank/DDBJ databases">
        <authorList>
            <person name="Easwaran N."/>
            <person name="Lazarus H.P.S."/>
        </authorList>
    </citation>
    <scope>NUCLEOTIDE SEQUENCE [LARGE SCALE GENOMIC DNA]</scope>
    <source>
        <strain evidence="10 13">VIT-2023</strain>
    </source>
</reference>
<dbReference type="PANTHER" id="PTHR42844">
    <property type="entry name" value="DIHYDRONEOPTERIN ALDOLASE 1-RELATED"/>
    <property type="match status" value="1"/>
</dbReference>
<dbReference type="Proteomes" id="UP001387110">
    <property type="component" value="Unassembled WGS sequence"/>
</dbReference>
<feature type="domain" description="Dihydroneopterin aldolase/epimerase" evidence="7">
    <location>
        <begin position="4"/>
        <end position="117"/>
    </location>
</feature>
<reference evidence="9 12" key="2">
    <citation type="journal article" date="2016" name="Front. Microbiol.">
        <title>Genomic Resource of Rice Seed Associated Bacteria.</title>
        <authorList>
            <person name="Midha S."/>
            <person name="Bansal K."/>
            <person name="Sharma S."/>
            <person name="Kumar N."/>
            <person name="Patil P.P."/>
            <person name="Chaudhry V."/>
            <person name="Patil P.B."/>
        </authorList>
    </citation>
    <scope>NUCLEOTIDE SEQUENCE [LARGE SCALE GENOMIC DNA]</scope>
    <source>
        <strain evidence="9 12">RSA11</strain>
    </source>
</reference>
<comment type="catalytic activity">
    <reaction evidence="1 6">
        <text>7,8-dihydroneopterin = 6-hydroxymethyl-7,8-dihydropterin + glycolaldehyde</text>
        <dbReference type="Rhea" id="RHEA:10540"/>
        <dbReference type="ChEBI" id="CHEBI:17001"/>
        <dbReference type="ChEBI" id="CHEBI:17071"/>
        <dbReference type="ChEBI" id="CHEBI:44841"/>
        <dbReference type="EC" id="4.1.2.25"/>
    </reaction>
</comment>
<dbReference type="Proteomes" id="UP000053797">
    <property type="component" value="Unassembled WGS sequence"/>
</dbReference>
<dbReference type="SUPFAM" id="SSF55620">
    <property type="entry name" value="Tetrahydrobiopterin biosynthesis enzymes-like"/>
    <property type="match status" value="1"/>
</dbReference>
<accession>A0A0V8GBD0</accession>
<dbReference type="GO" id="GO:0046654">
    <property type="term" value="P:tetrahydrofolate biosynthetic process"/>
    <property type="evidence" value="ECO:0007669"/>
    <property type="project" value="UniProtKB-UniRule"/>
</dbReference>
<name>A0A0V8GBD0_9BACL</name>
<evidence type="ECO:0000256" key="1">
    <source>
        <dbReference type="ARBA" id="ARBA00001353"/>
    </source>
</evidence>